<dbReference type="Proteomes" id="UP000366872">
    <property type="component" value="Unassembled WGS sequence"/>
</dbReference>
<dbReference type="InterPro" id="IPR028082">
    <property type="entry name" value="Peripla_BP_I"/>
</dbReference>
<evidence type="ECO:0000256" key="3">
    <source>
        <dbReference type="ARBA" id="ARBA00023163"/>
    </source>
</evidence>
<dbReference type="GO" id="GO:0000976">
    <property type="term" value="F:transcription cis-regulatory region binding"/>
    <property type="evidence" value="ECO:0007669"/>
    <property type="project" value="TreeGrafter"/>
</dbReference>
<evidence type="ECO:0000313" key="6">
    <source>
        <dbReference type="Proteomes" id="UP000366872"/>
    </source>
</evidence>
<feature type="domain" description="HTH lacI-type" evidence="4">
    <location>
        <begin position="13"/>
        <end position="67"/>
    </location>
</feature>
<dbReference type="Pfam" id="PF13377">
    <property type="entry name" value="Peripla_BP_3"/>
    <property type="match status" value="1"/>
</dbReference>
<dbReference type="EMBL" id="CAAHFG010000001">
    <property type="protein sequence ID" value="VGO11727.1"/>
    <property type="molecule type" value="Genomic_DNA"/>
</dbReference>
<gene>
    <name evidence="5" type="primary">kdgR_1</name>
    <name evidence="5" type="ORF">PDESU_00273</name>
</gene>
<proteinExistence type="predicted"/>
<evidence type="ECO:0000256" key="2">
    <source>
        <dbReference type="ARBA" id="ARBA00023125"/>
    </source>
</evidence>
<dbReference type="PROSITE" id="PS50932">
    <property type="entry name" value="HTH_LACI_2"/>
    <property type="match status" value="1"/>
</dbReference>
<dbReference type="InterPro" id="IPR010982">
    <property type="entry name" value="Lambda_DNA-bd_dom_sf"/>
</dbReference>
<dbReference type="SMART" id="SM00354">
    <property type="entry name" value="HTH_LACI"/>
    <property type="match status" value="1"/>
</dbReference>
<protein>
    <submittedName>
        <fullName evidence="5">HTH-type transcriptional regulator KdgR</fullName>
    </submittedName>
</protein>
<dbReference type="Pfam" id="PF00356">
    <property type="entry name" value="LacI"/>
    <property type="match status" value="1"/>
</dbReference>
<evidence type="ECO:0000256" key="1">
    <source>
        <dbReference type="ARBA" id="ARBA00023015"/>
    </source>
</evidence>
<dbReference type="Gene3D" id="1.10.260.40">
    <property type="entry name" value="lambda repressor-like DNA-binding domains"/>
    <property type="match status" value="1"/>
</dbReference>
<dbReference type="RefSeq" id="WP_136077459.1">
    <property type="nucleotide sequence ID" value="NZ_CAAHFG010000001.1"/>
</dbReference>
<dbReference type="SUPFAM" id="SSF47413">
    <property type="entry name" value="lambda repressor-like DNA-binding domains"/>
    <property type="match status" value="1"/>
</dbReference>
<accession>A0A6C2TVZ2</accession>
<keyword evidence="3" id="KW-0804">Transcription</keyword>
<evidence type="ECO:0000313" key="5">
    <source>
        <dbReference type="EMBL" id="VGO11727.1"/>
    </source>
</evidence>
<name>A0A6C2TVZ2_PONDE</name>
<keyword evidence="2" id="KW-0238">DNA-binding</keyword>
<reference evidence="5 6" key="1">
    <citation type="submission" date="2019-04" db="EMBL/GenBank/DDBJ databases">
        <authorList>
            <person name="Van Vliet M D."/>
        </authorList>
    </citation>
    <scope>NUCLEOTIDE SEQUENCE [LARGE SCALE GENOMIC DNA]</scope>
    <source>
        <strain evidence="5 6">F1</strain>
    </source>
</reference>
<dbReference type="Gene3D" id="3.40.50.2300">
    <property type="match status" value="2"/>
</dbReference>
<dbReference type="InterPro" id="IPR046335">
    <property type="entry name" value="LacI/GalR-like_sensor"/>
</dbReference>
<dbReference type="PANTHER" id="PTHR30146">
    <property type="entry name" value="LACI-RELATED TRANSCRIPTIONAL REPRESSOR"/>
    <property type="match status" value="1"/>
</dbReference>
<keyword evidence="1" id="KW-0805">Transcription regulation</keyword>
<keyword evidence="6" id="KW-1185">Reference proteome</keyword>
<dbReference type="AlphaFoldDB" id="A0A6C2TVZ2"/>
<dbReference type="GO" id="GO:0003700">
    <property type="term" value="F:DNA-binding transcription factor activity"/>
    <property type="evidence" value="ECO:0007669"/>
    <property type="project" value="TreeGrafter"/>
</dbReference>
<dbReference type="InterPro" id="IPR000843">
    <property type="entry name" value="HTH_LacI"/>
</dbReference>
<dbReference type="SUPFAM" id="SSF53822">
    <property type="entry name" value="Periplasmic binding protein-like I"/>
    <property type="match status" value="1"/>
</dbReference>
<organism evidence="5 6">
    <name type="scientific">Pontiella desulfatans</name>
    <dbReference type="NCBI Taxonomy" id="2750659"/>
    <lineage>
        <taxon>Bacteria</taxon>
        <taxon>Pseudomonadati</taxon>
        <taxon>Kiritimatiellota</taxon>
        <taxon>Kiritimatiellia</taxon>
        <taxon>Kiritimatiellales</taxon>
        <taxon>Pontiellaceae</taxon>
        <taxon>Pontiella</taxon>
    </lineage>
</organism>
<sequence length="348" mass="39455">MSEKPDHNGARRVTLRDIAKELGVSHVTVSKALRNQSGASEELKARIQAKAEEMGYQPDPMLAALSHYRKSSKTKPVQASLAWINTWTDPNQLRQFKEFDLYWQGAAESARRLGFKLQEFSTAEIPLRRLETILKTRNIQGILLPPLRDPVEGLQAFDWSSFAVVRFGQAIPFPETHFVTGAQMADTMLAFDRAHQLGYERIGFVCEYWRMRFFGVGYSWAQKTLPPKQQLPLLTLNQTDDFEHQQSVFEKWIAKAKPDAILTDNSNTLKMLSNLGYRIPEDLGLATTSIHDTPIDAGIDQRPFEIGRAAVRTLVSLLVEKNFGIPDCRNEILIEGQWIDGSMLPPRT</sequence>
<dbReference type="CDD" id="cd01392">
    <property type="entry name" value="HTH_LacI"/>
    <property type="match status" value="1"/>
</dbReference>
<dbReference type="PANTHER" id="PTHR30146:SF109">
    <property type="entry name" value="HTH-TYPE TRANSCRIPTIONAL REGULATOR GALS"/>
    <property type="match status" value="1"/>
</dbReference>
<evidence type="ECO:0000259" key="4">
    <source>
        <dbReference type="PROSITE" id="PS50932"/>
    </source>
</evidence>